<dbReference type="RefSeq" id="XP_062643977.1">
    <property type="nucleotide sequence ID" value="XM_062786032.1"/>
</dbReference>
<evidence type="ECO:0000313" key="1">
    <source>
        <dbReference type="EMBL" id="KAK4120206.1"/>
    </source>
</evidence>
<dbReference type="EMBL" id="MU853240">
    <property type="protein sequence ID" value="KAK4120206.1"/>
    <property type="molecule type" value="Genomic_DNA"/>
</dbReference>
<proteinExistence type="predicted"/>
<reference evidence="1" key="2">
    <citation type="submission" date="2023-05" db="EMBL/GenBank/DDBJ databases">
        <authorList>
            <consortium name="Lawrence Berkeley National Laboratory"/>
            <person name="Steindorff A."/>
            <person name="Hensen N."/>
            <person name="Bonometti L."/>
            <person name="Westerberg I."/>
            <person name="Brannstrom I.O."/>
            <person name="Guillou S."/>
            <person name="Cros-Aarteil S."/>
            <person name="Calhoun S."/>
            <person name="Haridas S."/>
            <person name="Kuo A."/>
            <person name="Mondo S."/>
            <person name="Pangilinan J."/>
            <person name="Riley R."/>
            <person name="Labutti K."/>
            <person name="Andreopoulos B."/>
            <person name="Lipzen A."/>
            <person name="Chen C."/>
            <person name="Yanf M."/>
            <person name="Daum C."/>
            <person name="Ng V."/>
            <person name="Clum A."/>
            <person name="Ohm R."/>
            <person name="Martin F."/>
            <person name="Silar P."/>
            <person name="Natvig D."/>
            <person name="Lalanne C."/>
            <person name="Gautier V."/>
            <person name="Ament-Velasquez S.L."/>
            <person name="Kruys A."/>
            <person name="Hutchinson M.I."/>
            <person name="Powell A.J."/>
            <person name="Barry K."/>
            <person name="Miller A.N."/>
            <person name="Grigoriev I.V."/>
            <person name="Debuchy R."/>
            <person name="Gladieux P."/>
            <person name="Thoren M.H."/>
            <person name="Johannesson H."/>
        </authorList>
    </citation>
    <scope>NUCLEOTIDE SEQUENCE</scope>
    <source>
        <strain evidence="1">CBS 731.68</strain>
    </source>
</reference>
<evidence type="ECO:0000313" key="2">
    <source>
        <dbReference type="Proteomes" id="UP001302602"/>
    </source>
</evidence>
<name>A0AAN6TTZ6_9PEZI</name>
<keyword evidence="2" id="KW-1185">Reference proteome</keyword>
<reference evidence="1" key="1">
    <citation type="journal article" date="2023" name="Mol. Phylogenet. Evol.">
        <title>Genome-scale phylogeny and comparative genomics of the fungal order Sordariales.</title>
        <authorList>
            <person name="Hensen N."/>
            <person name="Bonometti L."/>
            <person name="Westerberg I."/>
            <person name="Brannstrom I.O."/>
            <person name="Guillou S."/>
            <person name="Cros-Aarteil S."/>
            <person name="Calhoun S."/>
            <person name="Haridas S."/>
            <person name="Kuo A."/>
            <person name="Mondo S."/>
            <person name="Pangilinan J."/>
            <person name="Riley R."/>
            <person name="LaButti K."/>
            <person name="Andreopoulos B."/>
            <person name="Lipzen A."/>
            <person name="Chen C."/>
            <person name="Yan M."/>
            <person name="Daum C."/>
            <person name="Ng V."/>
            <person name="Clum A."/>
            <person name="Steindorff A."/>
            <person name="Ohm R.A."/>
            <person name="Martin F."/>
            <person name="Silar P."/>
            <person name="Natvig D.O."/>
            <person name="Lalanne C."/>
            <person name="Gautier V."/>
            <person name="Ament-Velasquez S.L."/>
            <person name="Kruys A."/>
            <person name="Hutchinson M.I."/>
            <person name="Powell A.J."/>
            <person name="Barry K."/>
            <person name="Miller A.N."/>
            <person name="Grigoriev I.V."/>
            <person name="Debuchy R."/>
            <person name="Gladieux P."/>
            <person name="Hiltunen Thoren M."/>
            <person name="Johannesson H."/>
        </authorList>
    </citation>
    <scope>NUCLEOTIDE SEQUENCE</scope>
    <source>
        <strain evidence="1">CBS 731.68</strain>
    </source>
</reference>
<dbReference type="Proteomes" id="UP001302602">
    <property type="component" value="Unassembled WGS sequence"/>
</dbReference>
<dbReference type="AlphaFoldDB" id="A0AAN6TTZ6"/>
<dbReference type="GeneID" id="87822798"/>
<gene>
    <name evidence="1" type="ORF">N657DRAFT_162592</name>
</gene>
<comment type="caution">
    <text evidence="1">The sequence shown here is derived from an EMBL/GenBank/DDBJ whole genome shotgun (WGS) entry which is preliminary data.</text>
</comment>
<protein>
    <submittedName>
        <fullName evidence="1">Uncharacterized protein</fullName>
    </submittedName>
</protein>
<accession>A0AAN6TTZ6</accession>
<organism evidence="1 2">
    <name type="scientific">Parathielavia appendiculata</name>
    <dbReference type="NCBI Taxonomy" id="2587402"/>
    <lineage>
        <taxon>Eukaryota</taxon>
        <taxon>Fungi</taxon>
        <taxon>Dikarya</taxon>
        <taxon>Ascomycota</taxon>
        <taxon>Pezizomycotina</taxon>
        <taxon>Sordariomycetes</taxon>
        <taxon>Sordariomycetidae</taxon>
        <taxon>Sordariales</taxon>
        <taxon>Chaetomiaceae</taxon>
        <taxon>Parathielavia</taxon>
    </lineage>
</organism>
<sequence>MVREQKGGHTKRKRDRCRSLPLEDFLSAKKSALHRLCRTALAFGVGLCFWAAPSDLSIWEKGNGCRSCPTQVERQGTFERQRPLGRKSMQSEMRHPPLWCIRDDCGTQLFYLRVII</sequence>